<evidence type="ECO:0000259" key="4">
    <source>
        <dbReference type="Pfam" id="PF00884"/>
    </source>
</evidence>
<gene>
    <name evidence="5" type="ORF">PQO03_08250</name>
</gene>
<evidence type="ECO:0000256" key="3">
    <source>
        <dbReference type="SAM" id="SignalP"/>
    </source>
</evidence>
<reference evidence="5 6" key="1">
    <citation type="submission" date="2023-02" db="EMBL/GenBank/DDBJ databases">
        <title>Genome sequence of Lentisphaera profundi SAORIC-696.</title>
        <authorList>
            <person name="Kim e."/>
            <person name="Cho J.-C."/>
            <person name="Choi A."/>
            <person name="Kang I."/>
        </authorList>
    </citation>
    <scope>NUCLEOTIDE SEQUENCE [LARGE SCALE GENOMIC DNA]</scope>
    <source>
        <strain evidence="5 6">SAORIC-696</strain>
    </source>
</reference>
<protein>
    <submittedName>
        <fullName evidence="5">Sulfatase-like hydrolase/transferase</fullName>
    </submittedName>
</protein>
<dbReference type="PANTHER" id="PTHR42693:SF53">
    <property type="entry name" value="ENDO-4-O-SULFATASE"/>
    <property type="match status" value="1"/>
</dbReference>
<feature type="domain" description="Sulfatase N-terminal" evidence="4">
    <location>
        <begin position="25"/>
        <end position="227"/>
    </location>
</feature>
<dbReference type="SUPFAM" id="SSF53649">
    <property type="entry name" value="Alkaline phosphatase-like"/>
    <property type="match status" value="1"/>
</dbReference>
<accession>A0ABY7VNJ8</accession>
<feature type="chain" id="PRO_5045072218" evidence="3">
    <location>
        <begin position="20"/>
        <end position="239"/>
    </location>
</feature>
<dbReference type="PANTHER" id="PTHR42693">
    <property type="entry name" value="ARYLSULFATASE FAMILY MEMBER"/>
    <property type="match status" value="1"/>
</dbReference>
<comment type="similarity">
    <text evidence="1">Belongs to the sulfatase family.</text>
</comment>
<organism evidence="5 6">
    <name type="scientific">Lentisphaera profundi</name>
    <dbReference type="NCBI Taxonomy" id="1658616"/>
    <lineage>
        <taxon>Bacteria</taxon>
        <taxon>Pseudomonadati</taxon>
        <taxon>Lentisphaerota</taxon>
        <taxon>Lentisphaeria</taxon>
        <taxon>Lentisphaerales</taxon>
        <taxon>Lentisphaeraceae</taxon>
        <taxon>Lentisphaera</taxon>
    </lineage>
</organism>
<sequence length="239" mass="26670">MKILISLLISLLFSSSLLARESTKPNIILIFTDDLGYQDVGCFGAPNIKTPNIDQMAAEGMKFTSFYAQTVCGPSRAALMTGSYPLRVAKKNNIVEIHPRLHTNEITIAEVLRPAGYTSTCIGKWDLAGHSPTKYDPELLPLKQGFDTFFGTPASNDKLVTLIRGQKMIEKKVDMSTLTKRYTDEAIQFIKANHKKPFFVYLAHTIPHTKLAVSKEFKGKSKCFSNRSNKNCKSLIYLA</sequence>
<dbReference type="Gene3D" id="3.40.720.10">
    <property type="entry name" value="Alkaline Phosphatase, subunit A"/>
    <property type="match status" value="1"/>
</dbReference>
<proteinExistence type="inferred from homology"/>
<evidence type="ECO:0000256" key="2">
    <source>
        <dbReference type="ARBA" id="ARBA00022801"/>
    </source>
</evidence>
<dbReference type="InterPro" id="IPR000917">
    <property type="entry name" value="Sulfatase_N"/>
</dbReference>
<evidence type="ECO:0000256" key="1">
    <source>
        <dbReference type="ARBA" id="ARBA00008779"/>
    </source>
</evidence>
<keyword evidence="3" id="KW-0732">Signal</keyword>
<evidence type="ECO:0000313" key="6">
    <source>
        <dbReference type="Proteomes" id="UP001214250"/>
    </source>
</evidence>
<dbReference type="InterPro" id="IPR050738">
    <property type="entry name" value="Sulfatase"/>
</dbReference>
<feature type="signal peptide" evidence="3">
    <location>
        <begin position="1"/>
        <end position="19"/>
    </location>
</feature>
<dbReference type="Proteomes" id="UP001214250">
    <property type="component" value="Chromosome 1"/>
</dbReference>
<dbReference type="EMBL" id="CP117811">
    <property type="protein sequence ID" value="WDE95705.1"/>
    <property type="molecule type" value="Genomic_DNA"/>
</dbReference>
<keyword evidence="6" id="KW-1185">Reference proteome</keyword>
<dbReference type="InterPro" id="IPR017850">
    <property type="entry name" value="Alkaline_phosphatase_core_sf"/>
</dbReference>
<dbReference type="Pfam" id="PF00884">
    <property type="entry name" value="Sulfatase"/>
    <property type="match status" value="1"/>
</dbReference>
<keyword evidence="2" id="KW-0378">Hydrolase</keyword>
<dbReference type="RefSeq" id="WP_274149425.1">
    <property type="nucleotide sequence ID" value="NZ_CP117811.1"/>
</dbReference>
<name>A0ABY7VNJ8_9BACT</name>
<evidence type="ECO:0000313" key="5">
    <source>
        <dbReference type="EMBL" id="WDE95705.1"/>
    </source>
</evidence>